<dbReference type="Proteomes" id="UP000029078">
    <property type="component" value="Unassembled WGS sequence"/>
</dbReference>
<dbReference type="EMBL" id="JGZL01000007">
    <property type="protein sequence ID" value="KFI89619.1"/>
    <property type="molecule type" value="Genomic_DNA"/>
</dbReference>
<evidence type="ECO:0000256" key="3">
    <source>
        <dbReference type="SAM" id="MobiDB-lite"/>
    </source>
</evidence>
<dbReference type="PROSITE" id="PS50893">
    <property type="entry name" value="ABC_TRANSPORTER_2"/>
    <property type="match status" value="1"/>
</dbReference>
<dbReference type="STRING" id="78346.BRUM_0828"/>
<evidence type="ECO:0000256" key="2">
    <source>
        <dbReference type="ARBA" id="ARBA00022840"/>
    </source>
</evidence>
<accession>A0A087D269</accession>
<name>A0A087D269_BIFRU</name>
<protein>
    <submittedName>
        <fullName evidence="5">ABC transporter, ATP-binding protein</fullName>
        <ecNumber evidence="5">3.6.3.44</ecNumber>
    </submittedName>
</protein>
<proteinExistence type="predicted"/>
<feature type="region of interest" description="Disordered" evidence="3">
    <location>
        <begin position="226"/>
        <end position="249"/>
    </location>
</feature>
<dbReference type="PANTHER" id="PTHR24220">
    <property type="entry name" value="IMPORT ATP-BINDING PROTEIN"/>
    <property type="match status" value="1"/>
</dbReference>
<dbReference type="eggNOG" id="COG1136">
    <property type="taxonomic scope" value="Bacteria"/>
</dbReference>
<dbReference type="PANTHER" id="PTHR24220:SF659">
    <property type="entry name" value="TRANSPORTER, PUTATIVE-RELATED"/>
    <property type="match status" value="1"/>
</dbReference>
<keyword evidence="5" id="KW-0378">Hydrolase</keyword>
<reference evidence="5 6" key="1">
    <citation type="submission" date="2014-03" db="EMBL/GenBank/DDBJ databases">
        <title>Genomics of Bifidobacteria.</title>
        <authorList>
            <person name="Ventura M."/>
            <person name="Milani C."/>
            <person name="Lugli G.A."/>
        </authorList>
    </citation>
    <scope>NUCLEOTIDE SEQUENCE [LARGE SCALE GENOMIC DNA]</scope>
    <source>
        <strain evidence="5 6">LMG 21811</strain>
    </source>
</reference>
<feature type="domain" description="ABC transporter" evidence="4">
    <location>
        <begin position="9"/>
        <end position="248"/>
    </location>
</feature>
<dbReference type="InterPro" id="IPR027417">
    <property type="entry name" value="P-loop_NTPase"/>
</dbReference>
<gene>
    <name evidence="5" type="ORF">BRUM_0828</name>
</gene>
<dbReference type="InterPro" id="IPR015854">
    <property type="entry name" value="ABC_transpr_LolD-like"/>
</dbReference>
<comment type="caution">
    <text evidence="5">The sequence shown here is derived from an EMBL/GenBank/DDBJ whole genome shotgun (WGS) entry which is preliminary data.</text>
</comment>
<evidence type="ECO:0000313" key="6">
    <source>
        <dbReference type="Proteomes" id="UP000029078"/>
    </source>
</evidence>
<evidence type="ECO:0000313" key="5">
    <source>
        <dbReference type="EMBL" id="KFI89619.1"/>
    </source>
</evidence>
<dbReference type="GO" id="GO:0022857">
    <property type="term" value="F:transmembrane transporter activity"/>
    <property type="evidence" value="ECO:0007669"/>
    <property type="project" value="TreeGrafter"/>
</dbReference>
<dbReference type="Pfam" id="PF00005">
    <property type="entry name" value="ABC_tran"/>
    <property type="match status" value="1"/>
</dbReference>
<keyword evidence="1" id="KW-0547">Nucleotide-binding</keyword>
<dbReference type="GO" id="GO:0005524">
    <property type="term" value="F:ATP binding"/>
    <property type="evidence" value="ECO:0007669"/>
    <property type="project" value="UniProtKB-KW"/>
</dbReference>
<dbReference type="InterPro" id="IPR003439">
    <property type="entry name" value="ABC_transporter-like_ATP-bd"/>
</dbReference>
<dbReference type="PROSITE" id="PS00211">
    <property type="entry name" value="ABC_TRANSPORTER_1"/>
    <property type="match status" value="1"/>
</dbReference>
<evidence type="ECO:0000259" key="4">
    <source>
        <dbReference type="PROSITE" id="PS50893"/>
    </source>
</evidence>
<dbReference type="AlphaFoldDB" id="A0A087D269"/>
<dbReference type="EC" id="3.6.3.44" evidence="5"/>
<dbReference type="GO" id="GO:0016887">
    <property type="term" value="F:ATP hydrolysis activity"/>
    <property type="evidence" value="ECO:0007669"/>
    <property type="project" value="InterPro"/>
</dbReference>
<evidence type="ECO:0000256" key="1">
    <source>
        <dbReference type="ARBA" id="ARBA00022741"/>
    </source>
</evidence>
<dbReference type="InterPro" id="IPR017871">
    <property type="entry name" value="ABC_transporter-like_CS"/>
</dbReference>
<dbReference type="Gene3D" id="3.40.50.300">
    <property type="entry name" value="P-loop containing nucleotide triphosphate hydrolases"/>
    <property type="match status" value="1"/>
</dbReference>
<keyword evidence="2 5" id="KW-0067">ATP-binding</keyword>
<organism evidence="5 6">
    <name type="scientific">Bifidobacterium ruminantium</name>
    <dbReference type="NCBI Taxonomy" id="78346"/>
    <lineage>
        <taxon>Bacteria</taxon>
        <taxon>Bacillati</taxon>
        <taxon>Actinomycetota</taxon>
        <taxon>Actinomycetes</taxon>
        <taxon>Bifidobacteriales</taxon>
        <taxon>Bifidobacteriaceae</taxon>
        <taxon>Bifidobacterium</taxon>
    </lineage>
</organism>
<feature type="compositionally biased region" description="Polar residues" evidence="3">
    <location>
        <begin position="230"/>
        <end position="241"/>
    </location>
</feature>
<sequence>MVLTMTHLFEASNVRCSIMVDGERRTIFSGLSFDIDAGEIVDLVGPSGVGKSSLLTAFARLNPRADGEYRLSGRSVDDFTPQQWRAQVAYLPQNPVLLGETVAQAIRLPFTLAVRQPSKSGPRKTSSNDVLPDSRIRKTLDDMGCGDVDLDRPPHDLSGGQAARVSLARTLLTNPKVLLADEVDAGLDDENAEKVASILAKAAADGMAIVRIRHRQPDGRASRIMRLSDGTLTQVKTNAGNDDSEGSVA</sequence>
<dbReference type="GO" id="GO:0005886">
    <property type="term" value="C:plasma membrane"/>
    <property type="evidence" value="ECO:0007669"/>
    <property type="project" value="TreeGrafter"/>
</dbReference>
<dbReference type="SMART" id="SM00382">
    <property type="entry name" value="AAA"/>
    <property type="match status" value="1"/>
</dbReference>
<dbReference type="InterPro" id="IPR003593">
    <property type="entry name" value="AAA+_ATPase"/>
</dbReference>
<dbReference type="SUPFAM" id="SSF52540">
    <property type="entry name" value="P-loop containing nucleoside triphosphate hydrolases"/>
    <property type="match status" value="1"/>
</dbReference>
<keyword evidence="6" id="KW-1185">Reference proteome</keyword>